<dbReference type="Proteomes" id="UP000597613">
    <property type="component" value="Unassembled WGS sequence"/>
</dbReference>
<evidence type="ECO:0000313" key="1">
    <source>
        <dbReference type="EMBL" id="MBC3940612.1"/>
    </source>
</evidence>
<dbReference type="RefSeq" id="WP_187502403.1">
    <property type="nucleotide sequence ID" value="NZ_CP162536.1"/>
</dbReference>
<keyword evidence="2" id="KW-1185">Reference proteome</keyword>
<protein>
    <submittedName>
        <fullName evidence="1">Uncharacterized protein</fullName>
    </submittedName>
</protein>
<accession>A0ABR7AKY9</accession>
<comment type="caution">
    <text evidence="1">The sequence shown here is derived from an EMBL/GenBank/DDBJ whole genome shotgun (WGS) entry which is preliminary data.</text>
</comment>
<evidence type="ECO:0000313" key="2">
    <source>
        <dbReference type="Proteomes" id="UP000597613"/>
    </source>
</evidence>
<dbReference type="EMBL" id="JACONT010000003">
    <property type="protein sequence ID" value="MBC3940612.1"/>
    <property type="molecule type" value="Genomic_DNA"/>
</dbReference>
<reference evidence="1 2" key="1">
    <citation type="submission" date="2020-08" db="EMBL/GenBank/DDBJ databases">
        <title>Putative novel bacterial strains isolated from necrotic wheat leaf tissues caused by Xanthomonas translucens.</title>
        <authorList>
            <person name="Tambong J.T."/>
        </authorList>
    </citation>
    <scope>NUCLEOTIDE SEQUENCE [LARGE SCALE GENOMIC DNA]</scope>
    <source>
        <strain evidence="2">DOAB 1063</strain>
    </source>
</reference>
<proteinExistence type="predicted"/>
<name>A0ABR7AKY9_9SPHN</name>
<organism evidence="1 2">
    <name type="scientific">Sphingomonas albertensis</name>
    <dbReference type="NCBI Taxonomy" id="2762591"/>
    <lineage>
        <taxon>Bacteria</taxon>
        <taxon>Pseudomonadati</taxon>
        <taxon>Pseudomonadota</taxon>
        <taxon>Alphaproteobacteria</taxon>
        <taxon>Sphingomonadales</taxon>
        <taxon>Sphingomonadaceae</taxon>
        <taxon>Sphingomonas</taxon>
    </lineage>
</organism>
<sequence>MAYYDFNGFSEVLQLARSPAPAASLSVEEGQGLSAIEPTAAAFAPLEWLVVALARKDTVRSLQVPGRIATAIASVFGVRRSLQLADPRLEALRRLAVLSWHRGYSVASAEVRAFTSAGFTLEHYELMMVSILAGHAARSENRAARGQRASSGPTAFD</sequence>
<gene>
    <name evidence="1" type="ORF">H8S47_02795</name>
</gene>